<dbReference type="EC" id="1.14.13.-" evidence="5"/>
<comment type="caution">
    <text evidence="7">The sequence shown here is derived from an EMBL/GenBank/DDBJ whole genome shotgun (WGS) entry which is preliminary data.</text>
</comment>
<keyword evidence="1 5" id="KW-0285">Flavoprotein</keyword>
<feature type="binding site" evidence="5">
    <location>
        <position position="295"/>
    </location>
    <ligand>
        <name>FAD</name>
        <dbReference type="ChEBI" id="CHEBI:57692"/>
    </ligand>
</feature>
<comment type="function">
    <text evidence="5">An FAD-requiring monooxygenase active on some tetracycline antibiotic derivatives, which leads to their inactivation. Hydroxylates carbon 11a of tetracycline and some analogs.</text>
</comment>
<proteinExistence type="inferred from homology"/>
<feature type="binding site" evidence="5">
    <location>
        <position position="103"/>
    </location>
    <ligand>
        <name>FAD</name>
        <dbReference type="ChEBI" id="CHEBI:57692"/>
    </ligand>
</feature>
<dbReference type="PANTHER" id="PTHR46972">
    <property type="entry name" value="MONOOXYGENASE ASQM-RELATED"/>
    <property type="match status" value="1"/>
</dbReference>
<organism evidence="7 8">
    <name type="scientific">Paractinoplanes lichenicola</name>
    <dbReference type="NCBI Taxonomy" id="2802976"/>
    <lineage>
        <taxon>Bacteria</taxon>
        <taxon>Bacillati</taxon>
        <taxon>Actinomycetota</taxon>
        <taxon>Actinomycetes</taxon>
        <taxon>Micromonosporales</taxon>
        <taxon>Micromonosporaceae</taxon>
        <taxon>Paractinoplanes</taxon>
    </lineage>
</organism>
<keyword evidence="5" id="KW-0521">NADP</keyword>
<sequence length="373" mass="39594">MTTSVTVIGAGLGGLTLARVLHLHGVPVVVYDSEASADARTQGGQLDLHQHSGQLALEIAGLTDEYRAIIHRGGGAQRILDQHGEVLVELPDDGSMTRPEALRGDIRRILLESLPTGTVQWSKKLQSATPAGSGRHELAFADGTTAVSNLVVGADGTWSKIRPLVSEAKPVYAGMSYVDLYLHDVDDHHPEAARTVGGGAMKALIPGQGFLAHREANGVIHTYVVFFRPVEWFADIDFADALGAKKRIAAEFDGWAPELTSLITDGETNAVLRSVYKLPNDHRWDRIPGVTLLGDAAHVSLPGGDGANLAMLDGAELGQSIAAHPDDLETALAAYEKAMFPRSEAAAIAAHKTIDLIFGAHAPQGLVSLFQRG</sequence>
<dbReference type="EMBL" id="JAENHO010000004">
    <property type="protein sequence ID" value="MBL7255999.1"/>
    <property type="molecule type" value="Genomic_DNA"/>
</dbReference>
<evidence type="ECO:0000313" key="8">
    <source>
        <dbReference type="Proteomes" id="UP000598996"/>
    </source>
</evidence>
<keyword evidence="5" id="KW-0963">Cytoplasm</keyword>
<accession>A0ABS1VMP3</accession>
<dbReference type="HAMAP" id="MF_00845">
    <property type="entry name" value="TetX_monooxygenase"/>
    <property type="match status" value="1"/>
</dbReference>
<dbReference type="InterPro" id="IPR002938">
    <property type="entry name" value="FAD-bd"/>
</dbReference>
<feature type="binding site" evidence="5">
    <location>
        <position position="40"/>
    </location>
    <ligand>
        <name>NADPH</name>
        <dbReference type="ChEBI" id="CHEBI:57783"/>
    </ligand>
</feature>
<evidence type="ECO:0000256" key="2">
    <source>
        <dbReference type="ARBA" id="ARBA00022827"/>
    </source>
</evidence>
<evidence type="ECO:0000256" key="1">
    <source>
        <dbReference type="ARBA" id="ARBA00022630"/>
    </source>
</evidence>
<comment type="subcellular location">
    <subcellularLocation>
        <location evidence="5">Cytoplasm</location>
    </subcellularLocation>
</comment>
<feature type="domain" description="FAD-binding" evidence="6">
    <location>
        <begin position="3"/>
        <end position="168"/>
    </location>
</feature>
<gene>
    <name evidence="7" type="ORF">JKJ07_17010</name>
</gene>
<feature type="domain" description="FAD-binding" evidence="6">
    <location>
        <begin position="289"/>
        <end position="344"/>
    </location>
</feature>
<dbReference type="PRINTS" id="PR00420">
    <property type="entry name" value="RNGMNOXGNASE"/>
</dbReference>
<dbReference type="InterPro" id="IPR043683">
    <property type="entry name" value="TetX_monooxygenase"/>
</dbReference>
<evidence type="ECO:0000313" key="7">
    <source>
        <dbReference type="EMBL" id="MBL7255999.1"/>
    </source>
</evidence>
<evidence type="ECO:0000256" key="4">
    <source>
        <dbReference type="ARBA" id="ARBA00023033"/>
    </source>
</evidence>
<dbReference type="Pfam" id="PF01494">
    <property type="entry name" value="FAD_binding_3"/>
    <property type="match status" value="2"/>
</dbReference>
<dbReference type="SUPFAM" id="SSF51905">
    <property type="entry name" value="FAD/NAD(P)-binding domain"/>
    <property type="match status" value="1"/>
</dbReference>
<evidence type="ECO:0000259" key="6">
    <source>
        <dbReference type="Pfam" id="PF01494"/>
    </source>
</evidence>
<name>A0ABS1VMP3_9ACTN</name>
<dbReference type="PANTHER" id="PTHR46972:SF1">
    <property type="entry name" value="FAD DEPENDENT OXIDOREDUCTASE DOMAIN-CONTAINING PROTEIN"/>
    <property type="match status" value="1"/>
</dbReference>
<comment type="similarity">
    <text evidence="5">Belongs to the aromatic-ring hydroxylase family. TetX subfamily.</text>
</comment>
<comment type="cofactor">
    <cofactor evidence="5">
        <name>FAD</name>
        <dbReference type="ChEBI" id="CHEBI:57692"/>
    </cofactor>
</comment>
<keyword evidence="2 5" id="KW-0274">FAD</keyword>
<comment type="catalytic activity">
    <reaction evidence="5">
        <text>a tetracycline + NADPH + O2 + H(+) = an 11a-hydroxytetracycline + NADP(+) + H2O</text>
        <dbReference type="Rhea" id="RHEA:61444"/>
        <dbReference type="ChEBI" id="CHEBI:15377"/>
        <dbReference type="ChEBI" id="CHEBI:15378"/>
        <dbReference type="ChEBI" id="CHEBI:15379"/>
        <dbReference type="ChEBI" id="CHEBI:57783"/>
        <dbReference type="ChEBI" id="CHEBI:58349"/>
        <dbReference type="ChEBI" id="CHEBI:144644"/>
        <dbReference type="ChEBI" id="CHEBI:144645"/>
    </reaction>
</comment>
<dbReference type="Proteomes" id="UP000598996">
    <property type="component" value="Unassembled WGS sequence"/>
</dbReference>
<dbReference type="InterPro" id="IPR036188">
    <property type="entry name" value="FAD/NAD-bd_sf"/>
</dbReference>
<comment type="domain">
    <text evidence="5">Consists of an N-terminal FAD-binding domain with a Rossman fold and a C-terminal substrate-binding domain.</text>
</comment>
<evidence type="ECO:0000256" key="5">
    <source>
        <dbReference type="HAMAP-Rule" id="MF_00845"/>
    </source>
</evidence>
<comment type="subunit">
    <text evidence="5">Monomer.</text>
</comment>
<keyword evidence="8" id="KW-1185">Reference proteome</keyword>
<dbReference type="GO" id="GO:0004497">
    <property type="term" value="F:monooxygenase activity"/>
    <property type="evidence" value="ECO:0007669"/>
    <property type="project" value="UniProtKB-KW"/>
</dbReference>
<feature type="binding site" evidence="5">
    <location>
        <position position="47"/>
    </location>
    <ligand>
        <name>FAD</name>
        <dbReference type="ChEBI" id="CHEBI:57692"/>
    </ligand>
</feature>
<keyword evidence="3 5" id="KW-0560">Oxidoreductase</keyword>
<keyword evidence="5" id="KW-0547">Nucleotide-binding</keyword>
<evidence type="ECO:0000256" key="3">
    <source>
        <dbReference type="ARBA" id="ARBA00023002"/>
    </source>
</evidence>
<dbReference type="Gene3D" id="3.50.50.60">
    <property type="entry name" value="FAD/NAD(P)-binding domain"/>
    <property type="match status" value="1"/>
</dbReference>
<keyword evidence="4 5" id="KW-0503">Monooxygenase</keyword>
<protein>
    <recommendedName>
        <fullName evidence="5">Flavin-dependent monooxygenase</fullName>
    </recommendedName>
    <alternativeName>
        <fullName evidence="5">TetX monooxygenase</fullName>
        <shortName evidence="5">TetX</shortName>
        <ecNumber evidence="5">1.14.13.-</ecNumber>
    </alternativeName>
</protein>
<reference evidence="7 8" key="1">
    <citation type="submission" date="2021-01" db="EMBL/GenBank/DDBJ databases">
        <title>Actinoplanes sp. nov. LDG1-01 isolated from lichen.</title>
        <authorList>
            <person name="Saeng-In P."/>
            <person name="Phongsopitanun W."/>
            <person name="Kanchanasin P."/>
            <person name="Yuki M."/>
            <person name="Kudo T."/>
            <person name="Ohkuma M."/>
            <person name="Tanasupawat S."/>
        </authorList>
    </citation>
    <scope>NUCLEOTIDE SEQUENCE [LARGE SCALE GENOMIC DNA]</scope>
    <source>
        <strain evidence="7 8">LDG1-01</strain>
    </source>
</reference>
<dbReference type="RefSeq" id="WP_202992517.1">
    <property type="nucleotide sequence ID" value="NZ_JAENHO010000004.1"/>
</dbReference>